<keyword evidence="2" id="KW-0326">Glycosidase</keyword>
<organism evidence="3">
    <name type="scientific">marine sediment metagenome</name>
    <dbReference type="NCBI Taxonomy" id="412755"/>
    <lineage>
        <taxon>unclassified sequences</taxon>
        <taxon>metagenomes</taxon>
        <taxon>ecological metagenomes</taxon>
    </lineage>
</organism>
<accession>A0A0F9M7X3</accession>
<evidence type="ECO:0000256" key="2">
    <source>
        <dbReference type="ARBA" id="ARBA00023295"/>
    </source>
</evidence>
<dbReference type="GO" id="GO:0005975">
    <property type="term" value="P:carbohydrate metabolic process"/>
    <property type="evidence" value="ECO:0007669"/>
    <property type="project" value="InterPro"/>
</dbReference>
<dbReference type="InterPro" id="IPR008263">
    <property type="entry name" value="GH16_AS"/>
</dbReference>
<keyword evidence="1" id="KW-0378">Hydrolase</keyword>
<dbReference type="EMBL" id="LAZR01005022">
    <property type="protein sequence ID" value="KKN03540.1"/>
    <property type="molecule type" value="Genomic_DNA"/>
</dbReference>
<proteinExistence type="predicted"/>
<comment type="caution">
    <text evidence="3">The sequence shown here is derived from an EMBL/GenBank/DDBJ whole genome shotgun (WGS) entry which is preliminary data.</text>
</comment>
<name>A0A0F9M7X3_9ZZZZ</name>
<sequence>MEEWMKIILMNALKGKKGDLTMAQIDELDFERLGNLSAGFGWRIKQKEILEDKLTVTLEKERVEPETDLSSEPT</sequence>
<dbReference type="PROSITE" id="PS01034">
    <property type="entry name" value="GH16_1"/>
    <property type="match status" value="1"/>
</dbReference>
<evidence type="ECO:0000313" key="3">
    <source>
        <dbReference type="EMBL" id="KKN03540.1"/>
    </source>
</evidence>
<protein>
    <submittedName>
        <fullName evidence="3">Uncharacterized protein</fullName>
    </submittedName>
</protein>
<evidence type="ECO:0000256" key="1">
    <source>
        <dbReference type="ARBA" id="ARBA00022801"/>
    </source>
</evidence>
<gene>
    <name evidence="3" type="ORF">LCGC14_1106540</name>
</gene>
<reference evidence="3" key="1">
    <citation type="journal article" date="2015" name="Nature">
        <title>Complex archaea that bridge the gap between prokaryotes and eukaryotes.</title>
        <authorList>
            <person name="Spang A."/>
            <person name="Saw J.H."/>
            <person name="Jorgensen S.L."/>
            <person name="Zaremba-Niedzwiedzka K."/>
            <person name="Martijn J."/>
            <person name="Lind A.E."/>
            <person name="van Eijk R."/>
            <person name="Schleper C."/>
            <person name="Guy L."/>
            <person name="Ettema T.J."/>
        </authorList>
    </citation>
    <scope>NUCLEOTIDE SEQUENCE</scope>
</reference>
<dbReference type="AlphaFoldDB" id="A0A0F9M7X3"/>
<dbReference type="GO" id="GO:0004553">
    <property type="term" value="F:hydrolase activity, hydrolyzing O-glycosyl compounds"/>
    <property type="evidence" value="ECO:0007669"/>
    <property type="project" value="InterPro"/>
</dbReference>